<feature type="transmembrane region" description="Helical" evidence="7">
    <location>
        <begin position="317"/>
        <end position="336"/>
    </location>
</feature>
<feature type="transmembrane region" description="Helical" evidence="7">
    <location>
        <begin position="197"/>
        <end position="214"/>
    </location>
</feature>
<sequence length="373" mass="41036">MTKLSNQSWEEGELLYSYLGYAVLAVQAHFQQQRPFPCKGLDPSKMSQCEPADRSQQAMLFTGIHLVALGTGGVKAALPSLGADQFDERDSKEAASLSSFFNCFGNVTPVSKHGEVFVAAIKNRNLSISDTAGVLHEIHDKEAGQTEILQRTDQVKFLDRAAIVKSAQETSKSSVTGSWKLCTFTGIPTGITQLQRVGVGLVLAAISMAIAGIIETHRRNVAINHNMVDSADPLPISIFWLRIRYAIFGMADMFTLVGFLEFFYAKSSSGMKSLSTAILQCSLAFGYFTSSVVVNVVNKVSGGWLASNNLNRDKLNYFYLLLTGLSIVNFGFYLLCASWYKYKKVEGEQVDNGWALEERIESIDMSIVRNNTP</sequence>
<keyword evidence="3 7" id="KW-0812">Transmembrane</keyword>
<keyword evidence="9" id="KW-1185">Reference proteome</keyword>
<dbReference type="AlphaFoldDB" id="A0AAD1Z976"/>
<dbReference type="GO" id="GO:0022857">
    <property type="term" value="F:transmembrane transporter activity"/>
    <property type="evidence" value="ECO:0007669"/>
    <property type="project" value="InterPro"/>
</dbReference>
<feature type="transmembrane region" description="Helical" evidence="7">
    <location>
        <begin position="243"/>
        <end position="265"/>
    </location>
</feature>
<feature type="transmembrane region" description="Helical" evidence="7">
    <location>
        <begin position="277"/>
        <end position="297"/>
    </location>
</feature>
<keyword evidence="4 7" id="KW-1133">Transmembrane helix</keyword>
<evidence type="ECO:0000256" key="2">
    <source>
        <dbReference type="ARBA" id="ARBA00005982"/>
    </source>
</evidence>
<reference evidence="8" key="1">
    <citation type="submission" date="2023-05" db="EMBL/GenBank/DDBJ databases">
        <authorList>
            <person name="Huff M."/>
        </authorList>
    </citation>
    <scope>NUCLEOTIDE SEQUENCE</scope>
</reference>
<evidence type="ECO:0000313" key="8">
    <source>
        <dbReference type="EMBL" id="CAI9763671.1"/>
    </source>
</evidence>
<evidence type="ECO:0000256" key="5">
    <source>
        <dbReference type="ARBA" id="ARBA00023136"/>
    </source>
</evidence>
<dbReference type="InterPro" id="IPR036259">
    <property type="entry name" value="MFS_trans_sf"/>
</dbReference>
<name>A0AAD1Z976_9LAMI</name>
<dbReference type="PANTHER" id="PTHR11654">
    <property type="entry name" value="OLIGOPEPTIDE TRANSPORTER-RELATED"/>
    <property type="match status" value="1"/>
</dbReference>
<comment type="similarity">
    <text evidence="2">Belongs to the major facilitator superfamily. Proton-dependent oligopeptide transporter (POT/PTR) (TC 2.A.17) family.</text>
</comment>
<evidence type="ECO:0000256" key="1">
    <source>
        <dbReference type="ARBA" id="ARBA00004141"/>
    </source>
</evidence>
<evidence type="ECO:0000256" key="4">
    <source>
        <dbReference type="ARBA" id="ARBA00022989"/>
    </source>
</evidence>
<dbReference type="Pfam" id="PF00854">
    <property type="entry name" value="PTR2"/>
    <property type="match status" value="2"/>
</dbReference>
<dbReference type="EMBL" id="OU503041">
    <property type="protein sequence ID" value="CAI9763671.1"/>
    <property type="molecule type" value="Genomic_DNA"/>
</dbReference>
<evidence type="ECO:0000256" key="7">
    <source>
        <dbReference type="SAM" id="Phobius"/>
    </source>
</evidence>
<evidence type="ECO:0000313" key="9">
    <source>
        <dbReference type="Proteomes" id="UP000834106"/>
    </source>
</evidence>
<keyword evidence="5 7" id="KW-0472">Membrane</keyword>
<dbReference type="Proteomes" id="UP000834106">
    <property type="component" value="Chromosome 6"/>
</dbReference>
<accession>A0AAD1Z976</accession>
<comment type="similarity">
    <text evidence="6">Belongs to the major facilitator superfamily. Phosphate:H(+) symporter (TC 2.A.1.9) family.</text>
</comment>
<dbReference type="InterPro" id="IPR000109">
    <property type="entry name" value="POT_fam"/>
</dbReference>
<organism evidence="8 9">
    <name type="scientific">Fraxinus pennsylvanica</name>
    <dbReference type="NCBI Taxonomy" id="56036"/>
    <lineage>
        <taxon>Eukaryota</taxon>
        <taxon>Viridiplantae</taxon>
        <taxon>Streptophyta</taxon>
        <taxon>Embryophyta</taxon>
        <taxon>Tracheophyta</taxon>
        <taxon>Spermatophyta</taxon>
        <taxon>Magnoliopsida</taxon>
        <taxon>eudicotyledons</taxon>
        <taxon>Gunneridae</taxon>
        <taxon>Pentapetalae</taxon>
        <taxon>asterids</taxon>
        <taxon>lamiids</taxon>
        <taxon>Lamiales</taxon>
        <taxon>Oleaceae</taxon>
        <taxon>Oleeae</taxon>
        <taxon>Fraxinus</taxon>
    </lineage>
</organism>
<dbReference type="GO" id="GO:0016020">
    <property type="term" value="C:membrane"/>
    <property type="evidence" value="ECO:0007669"/>
    <property type="project" value="UniProtKB-SubCell"/>
</dbReference>
<gene>
    <name evidence="8" type="ORF">FPE_LOCUS11101</name>
</gene>
<comment type="subcellular location">
    <subcellularLocation>
        <location evidence="1">Membrane</location>
        <topology evidence="1">Multi-pass membrane protein</topology>
    </subcellularLocation>
</comment>
<proteinExistence type="inferred from homology"/>
<evidence type="ECO:0000256" key="6">
    <source>
        <dbReference type="ARBA" id="ARBA00044504"/>
    </source>
</evidence>
<dbReference type="Gene3D" id="1.20.1250.20">
    <property type="entry name" value="MFS general substrate transporter like domains"/>
    <property type="match status" value="2"/>
</dbReference>
<protein>
    <submittedName>
        <fullName evidence="8">Uncharacterized protein</fullName>
    </submittedName>
</protein>
<evidence type="ECO:0000256" key="3">
    <source>
        <dbReference type="ARBA" id="ARBA00022692"/>
    </source>
</evidence>